<dbReference type="PROSITE" id="PS50157">
    <property type="entry name" value="ZINC_FINGER_C2H2_2"/>
    <property type="match status" value="12"/>
</dbReference>
<dbReference type="InterPro" id="IPR050888">
    <property type="entry name" value="ZnF_C2H2-type_TF"/>
</dbReference>
<dbReference type="SMART" id="SM00451">
    <property type="entry name" value="ZnF_U1"/>
    <property type="match status" value="3"/>
</dbReference>
<comment type="subcellular location">
    <subcellularLocation>
        <location evidence="1">Nucleus</location>
    </subcellularLocation>
</comment>
<evidence type="ECO:0000256" key="1">
    <source>
        <dbReference type="ARBA" id="ARBA00004123"/>
    </source>
</evidence>
<reference evidence="9" key="1">
    <citation type="submission" date="2021-05" db="EMBL/GenBank/DDBJ databases">
        <authorList>
            <person name="Alioto T."/>
            <person name="Alioto T."/>
            <person name="Gomez Garrido J."/>
        </authorList>
    </citation>
    <scope>NUCLEOTIDE SEQUENCE</scope>
</reference>
<dbReference type="PROSITE" id="PS00028">
    <property type="entry name" value="ZINC_FINGER_C2H2_1"/>
    <property type="match status" value="12"/>
</dbReference>
<keyword evidence="5" id="KW-0862">Zinc</keyword>
<keyword evidence="4 7" id="KW-0863">Zinc-finger</keyword>
<feature type="domain" description="C2H2-type" evidence="8">
    <location>
        <begin position="357"/>
        <end position="385"/>
    </location>
</feature>
<feature type="domain" description="C2H2-type" evidence="8">
    <location>
        <begin position="420"/>
        <end position="443"/>
    </location>
</feature>
<feature type="domain" description="C2H2-type" evidence="8">
    <location>
        <begin position="50"/>
        <end position="72"/>
    </location>
</feature>
<proteinExistence type="predicted"/>
<dbReference type="SUPFAM" id="SSF57667">
    <property type="entry name" value="beta-beta-alpha zinc fingers"/>
    <property type="match status" value="6"/>
</dbReference>
<feature type="domain" description="C2H2-type" evidence="8">
    <location>
        <begin position="330"/>
        <end position="357"/>
    </location>
</feature>
<evidence type="ECO:0000256" key="7">
    <source>
        <dbReference type="PROSITE-ProRule" id="PRU00042"/>
    </source>
</evidence>
<feature type="domain" description="C2H2-type" evidence="8">
    <location>
        <begin position="393"/>
        <end position="415"/>
    </location>
</feature>
<accession>A0A8D8ABC3</accession>
<dbReference type="PANTHER" id="PTHR24406">
    <property type="entry name" value="TRANSCRIPTIONAL REPRESSOR CTCFL-RELATED"/>
    <property type="match status" value="1"/>
</dbReference>
<dbReference type="InterPro" id="IPR003604">
    <property type="entry name" value="Matrin/U1-like-C_Znf_C2H2"/>
</dbReference>
<feature type="domain" description="C2H2-type" evidence="8">
    <location>
        <begin position="111"/>
        <end position="138"/>
    </location>
</feature>
<dbReference type="AlphaFoldDB" id="A0A8D8ABC3"/>
<dbReference type="EMBL" id="HBUE01024061">
    <property type="protein sequence ID" value="CAG6453893.1"/>
    <property type="molecule type" value="Transcribed_RNA"/>
</dbReference>
<dbReference type="Gene3D" id="3.30.160.60">
    <property type="entry name" value="Classic Zinc Finger"/>
    <property type="match status" value="6"/>
</dbReference>
<feature type="domain" description="C2H2-type" evidence="8">
    <location>
        <begin position="463"/>
        <end position="490"/>
    </location>
</feature>
<dbReference type="InterPro" id="IPR036236">
    <property type="entry name" value="Znf_C2H2_sf"/>
</dbReference>
<keyword evidence="6" id="KW-0539">Nucleus</keyword>
<name>A0A8D8ABC3_CULPI</name>
<dbReference type="Pfam" id="PF12874">
    <property type="entry name" value="zf-met"/>
    <property type="match status" value="2"/>
</dbReference>
<evidence type="ECO:0000256" key="6">
    <source>
        <dbReference type="ARBA" id="ARBA00023242"/>
    </source>
</evidence>
<dbReference type="Pfam" id="PF00096">
    <property type="entry name" value="zf-C2H2"/>
    <property type="match status" value="3"/>
</dbReference>
<keyword evidence="2" id="KW-0479">Metal-binding</keyword>
<feature type="domain" description="C2H2-type" evidence="8">
    <location>
        <begin position="179"/>
        <end position="206"/>
    </location>
</feature>
<dbReference type="GO" id="GO:0008270">
    <property type="term" value="F:zinc ion binding"/>
    <property type="evidence" value="ECO:0007669"/>
    <property type="project" value="UniProtKB-KW"/>
</dbReference>
<evidence type="ECO:0000259" key="8">
    <source>
        <dbReference type="PROSITE" id="PS50157"/>
    </source>
</evidence>
<evidence type="ECO:0000256" key="2">
    <source>
        <dbReference type="ARBA" id="ARBA00022723"/>
    </source>
</evidence>
<dbReference type="GO" id="GO:0003676">
    <property type="term" value="F:nucleic acid binding"/>
    <property type="evidence" value="ECO:0007669"/>
    <property type="project" value="InterPro"/>
</dbReference>
<dbReference type="SMART" id="SM00355">
    <property type="entry name" value="ZnF_C2H2"/>
    <property type="match status" value="14"/>
</dbReference>
<feature type="domain" description="C2H2-type" evidence="8">
    <location>
        <begin position="78"/>
        <end position="105"/>
    </location>
</feature>
<dbReference type="InterPro" id="IPR013087">
    <property type="entry name" value="Znf_C2H2_type"/>
</dbReference>
<dbReference type="GO" id="GO:0005634">
    <property type="term" value="C:nucleus"/>
    <property type="evidence" value="ECO:0007669"/>
    <property type="project" value="UniProtKB-SubCell"/>
</dbReference>
<evidence type="ECO:0000256" key="3">
    <source>
        <dbReference type="ARBA" id="ARBA00022737"/>
    </source>
</evidence>
<feature type="domain" description="C2H2-type" evidence="8">
    <location>
        <begin position="209"/>
        <end position="237"/>
    </location>
</feature>
<sequence length="587" mass="69102">MDQKMPGDEPKFETEVIVKQELILDDDELVPLEGEDEIPPPKCPLNVFKYRCKVCDISFANNNQRKSHVRAHHKPSIFTCAICPKTFKERYLLANHERAHERSNEKVISEFPCQHCNKVFQVLYLYKRHLRKHGAVRFRCSVCPKSYKGRTTLKNHEQVVHNIVAPVADSPKPDPDDPNHCKECGKTLQTRKSYRDHMRRHKNLKEGVFKCIPCKRSFGTNYLLVMHENRVHNKTNAELDELVEIQCKLCNEVFRSQTPHSDLSRHQKEVHRVLKGTVRNVERQFVPEQDFQPEAIVKEELIIDDVFQPCEEVEDEELPQVDGPTEPQSFHCPVCDKSFTCNRKYYTHQRRHRDQAYTCITCKKSFKEKFELERHVKQVHRERPKRAPPAMKFHCSECDKTFTLEKLYKNHMVRHGERIFKCTLCPKSFVLKCDLRKHEKCGHKIFNKETTDCAESKMVDPALHCVECNKYFIQRDTYLNHVRRHRRRKEGAFRCEACQKVFTNNYEMTLHENGIQHKNNVNDPIQCDICQLILSSRRKLERHKKEFHPCSSSALNDDIKQETVIIPADVQQIGVKKEPDESPFNPT</sequence>
<keyword evidence="3" id="KW-0677">Repeat</keyword>
<protein>
    <submittedName>
        <fullName evidence="9">Zinc finger protein Xfin</fullName>
    </submittedName>
</protein>
<evidence type="ECO:0000256" key="5">
    <source>
        <dbReference type="ARBA" id="ARBA00022833"/>
    </source>
</evidence>
<feature type="domain" description="C2H2-type" evidence="8">
    <location>
        <begin position="138"/>
        <end position="166"/>
    </location>
</feature>
<evidence type="ECO:0000313" key="9">
    <source>
        <dbReference type="EMBL" id="CAG6453893.1"/>
    </source>
</evidence>
<feature type="domain" description="C2H2-type" evidence="8">
    <location>
        <begin position="493"/>
        <end position="522"/>
    </location>
</feature>
<organism evidence="9">
    <name type="scientific">Culex pipiens</name>
    <name type="common">House mosquito</name>
    <dbReference type="NCBI Taxonomy" id="7175"/>
    <lineage>
        <taxon>Eukaryota</taxon>
        <taxon>Metazoa</taxon>
        <taxon>Ecdysozoa</taxon>
        <taxon>Arthropoda</taxon>
        <taxon>Hexapoda</taxon>
        <taxon>Insecta</taxon>
        <taxon>Pterygota</taxon>
        <taxon>Neoptera</taxon>
        <taxon>Endopterygota</taxon>
        <taxon>Diptera</taxon>
        <taxon>Nematocera</taxon>
        <taxon>Culicoidea</taxon>
        <taxon>Culicidae</taxon>
        <taxon>Culicinae</taxon>
        <taxon>Culicini</taxon>
        <taxon>Culex</taxon>
        <taxon>Culex</taxon>
    </lineage>
</organism>
<evidence type="ECO:0000256" key="4">
    <source>
        <dbReference type="ARBA" id="ARBA00022771"/>
    </source>
</evidence>